<dbReference type="InterPro" id="IPR011990">
    <property type="entry name" value="TPR-like_helical_dom_sf"/>
</dbReference>
<evidence type="ECO:0000313" key="3">
    <source>
        <dbReference type="EMBL" id="BAZ93794.1"/>
    </source>
</evidence>
<keyword evidence="4" id="KW-1185">Reference proteome</keyword>
<accession>A0A1Z4VRG2</accession>
<protein>
    <submittedName>
        <fullName evidence="3">3'-5' exonuclease</fullName>
    </submittedName>
</protein>
<sequence length="344" mass="38002">MGFRFWRRIQLLPGITLNLSKSGGSLSFGPRGAKFTVGPRGKRTTAGLPGTGLFYTSQMHQGSGRQRNRPAPPPSVPARDRLDLNFFQRLFTPAGEEALVDGCRALALGDEAAALKHLRQATSLADGAFLAGFLALKHKNFDNAIAWLNQAVENSSRLGRYFAKYGMAATLSLPITEEVTAHLGPNRRGVWLGLAEAHQGRGEIEAAIAWLEQLRRKDPEDIVARLSLAELLLERDADDRKTGHRVVKLAQGIDNESELHATLLLYKARALRGLGMLTPARDALTLALRRKKDRPEDLLQALRFERAEVYAELGHKSRARREWEKLYAGNPDYAGVAERLGICP</sequence>
<dbReference type="AlphaFoldDB" id="A0A1Z4VRG2"/>
<feature type="domain" description="DUF4236" evidence="2">
    <location>
        <begin position="3"/>
        <end position="56"/>
    </location>
</feature>
<evidence type="ECO:0000259" key="2">
    <source>
        <dbReference type="Pfam" id="PF14020"/>
    </source>
</evidence>
<reference evidence="3 4" key="1">
    <citation type="submission" date="2017-05" db="EMBL/GenBank/DDBJ databases">
        <title>Thiocyanate degradation by Thiohalobacter thiocyanaticus FOKN1.</title>
        <authorList>
            <person name="Oshiki M."/>
            <person name="Fukushima T."/>
            <person name="Kawano S."/>
            <person name="Nakagawa J."/>
        </authorList>
    </citation>
    <scope>NUCLEOTIDE SEQUENCE [LARGE SCALE GENOMIC DNA]</scope>
    <source>
        <strain evidence="3 4">FOKN1</strain>
    </source>
</reference>
<dbReference type="RefSeq" id="WP_096365953.1">
    <property type="nucleotide sequence ID" value="NZ_AP018052.1"/>
</dbReference>
<keyword evidence="3" id="KW-0540">Nuclease</keyword>
<dbReference type="SMART" id="SM00028">
    <property type="entry name" value="TPR"/>
    <property type="match status" value="3"/>
</dbReference>
<proteinExistence type="predicted"/>
<dbReference type="InterPro" id="IPR025330">
    <property type="entry name" value="DUF4236"/>
</dbReference>
<organism evidence="3 4">
    <name type="scientific">Thiohalobacter thiocyanaticus</name>
    <dbReference type="NCBI Taxonomy" id="585455"/>
    <lineage>
        <taxon>Bacteria</taxon>
        <taxon>Pseudomonadati</taxon>
        <taxon>Pseudomonadota</taxon>
        <taxon>Gammaproteobacteria</taxon>
        <taxon>Thiohalobacterales</taxon>
        <taxon>Thiohalobacteraceae</taxon>
        <taxon>Thiohalobacter</taxon>
    </lineage>
</organism>
<dbReference type="SUPFAM" id="SSF48452">
    <property type="entry name" value="TPR-like"/>
    <property type="match status" value="1"/>
</dbReference>
<keyword evidence="3" id="KW-0378">Hydrolase</keyword>
<dbReference type="Pfam" id="PF13428">
    <property type="entry name" value="TPR_14"/>
    <property type="match status" value="1"/>
</dbReference>
<name>A0A1Z4VRG2_9GAMM</name>
<dbReference type="OrthoDB" id="983149at2"/>
<dbReference type="EMBL" id="AP018052">
    <property type="protein sequence ID" value="BAZ93794.1"/>
    <property type="molecule type" value="Genomic_DNA"/>
</dbReference>
<dbReference type="GO" id="GO:0004527">
    <property type="term" value="F:exonuclease activity"/>
    <property type="evidence" value="ECO:0007669"/>
    <property type="project" value="UniProtKB-KW"/>
</dbReference>
<evidence type="ECO:0000313" key="4">
    <source>
        <dbReference type="Proteomes" id="UP000218765"/>
    </source>
</evidence>
<feature type="region of interest" description="Disordered" evidence="1">
    <location>
        <begin position="57"/>
        <end position="78"/>
    </location>
</feature>
<keyword evidence="3" id="KW-0269">Exonuclease</keyword>
<dbReference type="Gene3D" id="1.25.40.10">
    <property type="entry name" value="Tetratricopeptide repeat domain"/>
    <property type="match status" value="2"/>
</dbReference>
<dbReference type="Proteomes" id="UP000218765">
    <property type="component" value="Chromosome"/>
</dbReference>
<dbReference type="KEGG" id="ttc:FOKN1_1396"/>
<dbReference type="InterPro" id="IPR019734">
    <property type="entry name" value="TPR_rpt"/>
</dbReference>
<evidence type="ECO:0000256" key="1">
    <source>
        <dbReference type="SAM" id="MobiDB-lite"/>
    </source>
</evidence>
<gene>
    <name evidence="3" type="ORF">FOKN1_1396</name>
</gene>
<dbReference type="Pfam" id="PF14020">
    <property type="entry name" value="DUF4236"/>
    <property type="match status" value="1"/>
</dbReference>